<protein>
    <submittedName>
        <fullName evidence="5">DNA-binding response regulator, LytR/AlgR family</fullName>
    </submittedName>
</protein>
<dbReference type="GO" id="GO:0000156">
    <property type="term" value="F:phosphorelay response regulator activity"/>
    <property type="evidence" value="ECO:0007669"/>
    <property type="project" value="InterPro"/>
</dbReference>
<dbReference type="SUPFAM" id="SSF52172">
    <property type="entry name" value="CheY-like"/>
    <property type="match status" value="1"/>
</dbReference>
<dbReference type="PANTHER" id="PTHR37299">
    <property type="entry name" value="TRANSCRIPTIONAL REGULATOR-RELATED"/>
    <property type="match status" value="1"/>
</dbReference>
<dbReference type="RefSeq" id="WP_234977685.1">
    <property type="nucleotide sequence ID" value="NZ_FQVQ01000003.1"/>
</dbReference>
<dbReference type="SMART" id="SM00850">
    <property type="entry name" value="LytTR"/>
    <property type="match status" value="1"/>
</dbReference>
<sequence>MKTISFVVLDDDPQRMQKTAAVAGGFPFMVFLGSAGSADEALDLVLDVRPDVVFLEIEPEEPENELSLALISEWYRYLIQVPQVIVTTKNDTLCLQAFKYGVFDYFTHPVTTSELRKTLLRLEKTMGYTLRQPAAVPVMPVATPVVPSHAAAPTVTITEIVPPMALEEATIEGDEAIENETLEATEVLPEETPEEADTTEEPSVTVPVNPTTAVQVNTPQPLVICVKSYGDYRYIDADEICYLQADNNSTDIHLNTGEMITAFKTLKHFEGVLQAPFIRIHNSYIVNTKYIGRIHTGNSVCHLKNSTVKLPFSKSYKDNIDLIINQIASGNYLEI</sequence>
<evidence type="ECO:0000259" key="4">
    <source>
        <dbReference type="PROSITE" id="PS50930"/>
    </source>
</evidence>
<dbReference type="AlphaFoldDB" id="A0A1M4YHY3"/>
<dbReference type="PROSITE" id="PS50930">
    <property type="entry name" value="HTH_LYTTR"/>
    <property type="match status" value="1"/>
</dbReference>
<feature type="compositionally biased region" description="Acidic residues" evidence="2">
    <location>
        <begin position="184"/>
        <end position="200"/>
    </location>
</feature>
<evidence type="ECO:0000256" key="1">
    <source>
        <dbReference type="PROSITE-ProRule" id="PRU00169"/>
    </source>
</evidence>
<dbReference type="SMART" id="SM00448">
    <property type="entry name" value="REC"/>
    <property type="match status" value="1"/>
</dbReference>
<dbReference type="InterPro" id="IPR046947">
    <property type="entry name" value="LytR-like"/>
</dbReference>
<keyword evidence="5" id="KW-0238">DNA-binding</keyword>
<dbReference type="PROSITE" id="PS50110">
    <property type="entry name" value="RESPONSE_REGULATORY"/>
    <property type="match status" value="1"/>
</dbReference>
<dbReference type="InterPro" id="IPR011006">
    <property type="entry name" value="CheY-like_superfamily"/>
</dbReference>
<dbReference type="Gene3D" id="2.40.50.1020">
    <property type="entry name" value="LytTr DNA-binding domain"/>
    <property type="match status" value="1"/>
</dbReference>
<dbReference type="Gene3D" id="3.40.50.2300">
    <property type="match status" value="1"/>
</dbReference>
<organism evidence="5 6">
    <name type="scientific">Flavobacterium fontis</name>
    <dbReference type="NCBI Taxonomy" id="1124188"/>
    <lineage>
        <taxon>Bacteria</taxon>
        <taxon>Pseudomonadati</taxon>
        <taxon>Bacteroidota</taxon>
        <taxon>Flavobacteriia</taxon>
        <taxon>Flavobacteriales</taxon>
        <taxon>Flavobacteriaceae</taxon>
        <taxon>Flavobacterium</taxon>
    </lineage>
</organism>
<dbReference type="EMBL" id="FQVQ01000003">
    <property type="protein sequence ID" value="SHF05268.1"/>
    <property type="molecule type" value="Genomic_DNA"/>
</dbReference>
<dbReference type="Proteomes" id="UP000184147">
    <property type="component" value="Unassembled WGS sequence"/>
</dbReference>
<name>A0A1M4YHY3_9FLAO</name>
<dbReference type="InterPro" id="IPR001789">
    <property type="entry name" value="Sig_transdc_resp-reg_receiver"/>
</dbReference>
<feature type="region of interest" description="Disordered" evidence="2">
    <location>
        <begin position="184"/>
        <end position="206"/>
    </location>
</feature>
<evidence type="ECO:0000313" key="6">
    <source>
        <dbReference type="Proteomes" id="UP000184147"/>
    </source>
</evidence>
<feature type="domain" description="HTH LytTR-type" evidence="4">
    <location>
        <begin position="224"/>
        <end position="326"/>
    </location>
</feature>
<feature type="domain" description="Response regulatory" evidence="3">
    <location>
        <begin position="5"/>
        <end position="123"/>
    </location>
</feature>
<dbReference type="STRING" id="1124188.SAMN05444377_103104"/>
<keyword evidence="6" id="KW-1185">Reference proteome</keyword>
<dbReference type="Pfam" id="PF04397">
    <property type="entry name" value="LytTR"/>
    <property type="match status" value="1"/>
</dbReference>
<evidence type="ECO:0000313" key="5">
    <source>
        <dbReference type="EMBL" id="SHF05268.1"/>
    </source>
</evidence>
<reference evidence="5 6" key="1">
    <citation type="submission" date="2016-11" db="EMBL/GenBank/DDBJ databases">
        <authorList>
            <person name="Jaros S."/>
            <person name="Januszkiewicz K."/>
            <person name="Wedrychowicz H."/>
        </authorList>
    </citation>
    <scope>NUCLEOTIDE SEQUENCE [LARGE SCALE GENOMIC DNA]</scope>
    <source>
        <strain evidence="5 6">DSM 25660</strain>
    </source>
</reference>
<evidence type="ECO:0000256" key="2">
    <source>
        <dbReference type="SAM" id="MobiDB-lite"/>
    </source>
</evidence>
<proteinExistence type="predicted"/>
<comment type="caution">
    <text evidence="1">Lacks conserved residue(s) required for the propagation of feature annotation.</text>
</comment>
<gene>
    <name evidence="5" type="ORF">SAMN05444377_103104</name>
</gene>
<dbReference type="InterPro" id="IPR007492">
    <property type="entry name" value="LytTR_DNA-bd_dom"/>
</dbReference>
<dbReference type="PANTHER" id="PTHR37299:SF1">
    <property type="entry name" value="STAGE 0 SPORULATION PROTEIN A HOMOLOG"/>
    <property type="match status" value="1"/>
</dbReference>
<dbReference type="GO" id="GO:0003677">
    <property type="term" value="F:DNA binding"/>
    <property type="evidence" value="ECO:0007669"/>
    <property type="project" value="UniProtKB-KW"/>
</dbReference>
<evidence type="ECO:0000259" key="3">
    <source>
        <dbReference type="PROSITE" id="PS50110"/>
    </source>
</evidence>
<accession>A0A1M4YHY3</accession>